<dbReference type="GO" id="GO:0019031">
    <property type="term" value="C:viral envelope"/>
    <property type="evidence" value="ECO:0007669"/>
    <property type="project" value="UniProtKB-KW"/>
</dbReference>
<evidence type="ECO:0000313" key="12">
    <source>
        <dbReference type="EMBL" id="AMN15384.1"/>
    </source>
</evidence>
<keyword evidence="7 10" id="KW-1133">Transmembrane helix</keyword>
<dbReference type="InterPro" id="IPR006733">
    <property type="entry name" value="Baculo_ODV-E56"/>
</dbReference>
<keyword evidence="3 10" id="KW-0812">Transmembrane</keyword>
<reference evidence="11" key="3">
    <citation type="submission" date="2016-08" db="EMBL/GenBank/DDBJ databases">
        <authorList>
            <person name="Seilhamer J.J."/>
        </authorList>
    </citation>
    <scope>NUCLEOTIDE SEQUENCE</scope>
    <source>
        <strain evidence="11">AC53</strain>
        <strain evidence="17">AC53T4.1</strain>
        <strain evidence="18">AC53T4.2</strain>
    </source>
</reference>
<protein>
    <submittedName>
        <fullName evidence="11">ODV-E56</fullName>
    </submittedName>
</protein>
<comment type="subcellular location">
    <subcellularLocation>
        <location evidence="1">Virion membrane</location>
    </subcellularLocation>
</comment>
<evidence type="ECO:0000256" key="7">
    <source>
        <dbReference type="ARBA" id="ARBA00022989"/>
    </source>
</evidence>
<dbReference type="EMBL" id="KU738901">
    <property type="protein sequence ID" value="AMN15936.1"/>
    <property type="molecule type" value="Genomic_DNA"/>
</dbReference>
<evidence type="ECO:0000313" key="18">
    <source>
        <dbReference type="EMBL" id="AMN16212.1"/>
    </source>
</evidence>
<dbReference type="Pfam" id="PF04639">
    <property type="entry name" value="Baculo_E56"/>
    <property type="match status" value="1"/>
</dbReference>
<dbReference type="EMBL" id="KJ909666">
    <property type="protein sequence ID" value="AIG63057.1"/>
    <property type="molecule type" value="Genomic_DNA"/>
</dbReference>
<organism evidence="11">
    <name type="scientific">Helicoverpa SNPV AC53</name>
    <dbReference type="NCBI Taxonomy" id="1569367"/>
    <lineage>
        <taxon>Viruses</taxon>
        <taxon>Viruses incertae sedis</taxon>
        <taxon>Naldaviricetes</taxon>
        <taxon>Lefavirales</taxon>
        <taxon>Baculoviridae</taxon>
        <taxon>Alphabaculovirus</taxon>
        <taxon>Alphabaculovirus helarmigerae</taxon>
    </lineage>
</organism>
<dbReference type="EMBL" id="KU738902">
    <property type="protein sequence ID" value="AMN16074.1"/>
    <property type="molecule type" value="Genomic_DNA"/>
</dbReference>
<dbReference type="EMBL" id="KU738903">
    <property type="protein sequence ID" value="AMN16212.1"/>
    <property type="molecule type" value="Genomic_DNA"/>
</dbReference>
<feature type="transmembrane region" description="Helical" evidence="10">
    <location>
        <begin position="317"/>
        <end position="338"/>
    </location>
</feature>
<reference evidence="11" key="1">
    <citation type="journal article" date="2015" name="Genome Announc.">
        <title>Complete Genome Sequences of Helicoverpa armigera Single Nucleopolyhedrovirus Strains AC53 and H25EA1 from Australia.</title>
        <authorList>
            <person name="Noune C."/>
            <person name="Hauxwell C."/>
        </authorList>
    </citation>
    <scope>NUCLEOTIDE SEQUENCE</scope>
    <source>
        <strain evidence="11">AC53</strain>
    </source>
</reference>
<evidence type="ECO:0000256" key="9">
    <source>
        <dbReference type="ARBA" id="ARBA00023180"/>
    </source>
</evidence>
<evidence type="ECO:0000313" key="17">
    <source>
        <dbReference type="EMBL" id="AMN16074.1"/>
    </source>
</evidence>
<accession>A0A075TS90</accession>
<proteinExistence type="inferred from homology"/>
<keyword evidence="6" id="KW-0426">Late protein</keyword>
<name>A0A075TS90_9ABAC</name>
<evidence type="ECO:0000313" key="14">
    <source>
        <dbReference type="EMBL" id="AMN15660.1"/>
    </source>
</evidence>
<evidence type="ECO:0000313" key="13">
    <source>
        <dbReference type="EMBL" id="AMN15522.1"/>
    </source>
</evidence>
<dbReference type="EMBL" id="KU738899">
    <property type="protein sequence ID" value="AMN15660.1"/>
    <property type="molecule type" value="Genomic_DNA"/>
</dbReference>
<keyword evidence="4" id="KW-0946">Virion</keyword>
<keyword evidence="5" id="KW-0261">Viral envelope protein</keyword>
<dbReference type="EMBL" id="KU738898">
    <property type="protein sequence ID" value="AMN15522.1"/>
    <property type="molecule type" value="Genomic_DNA"/>
</dbReference>
<evidence type="ECO:0000256" key="6">
    <source>
        <dbReference type="ARBA" id="ARBA00022921"/>
    </source>
</evidence>
<evidence type="ECO:0000256" key="1">
    <source>
        <dbReference type="ARBA" id="ARBA00004182"/>
    </source>
</evidence>
<dbReference type="EMBL" id="KU738904">
    <property type="protein sequence ID" value="AMN16350.1"/>
    <property type="molecule type" value="Genomic_DNA"/>
</dbReference>
<keyword evidence="9" id="KW-0325">Glycoprotein</keyword>
<keyword evidence="8 10" id="KW-0472">Membrane</keyword>
<evidence type="ECO:0000256" key="2">
    <source>
        <dbReference type="ARBA" id="ARBA00008534"/>
    </source>
</evidence>
<evidence type="ECO:0000313" key="11">
    <source>
        <dbReference type="EMBL" id="AIG63057.1"/>
    </source>
</evidence>
<reference evidence="12" key="2">
    <citation type="journal article" date="2016" name="Genome Announc.">
        <title>Complete Genome Sequences of Seven Helicoverpa armigera SNPV-AC53-Derived Strains.</title>
        <authorList>
            <person name="Noune C."/>
            <person name="Hauxwell C."/>
        </authorList>
    </citation>
    <scope>NUCLEOTIDE SEQUENCE</scope>
    <source>
        <strain evidence="12">AC53C3</strain>
        <strain evidence="13">AC53C5</strain>
        <strain evidence="14">AC53C6</strain>
        <strain evidence="15">AC53C9</strain>
        <strain evidence="16">AC53T2</strain>
        <strain evidence="19">AC53T5</strain>
    </source>
</reference>
<dbReference type="EMBL" id="KU738897">
    <property type="protein sequence ID" value="AMN15384.1"/>
    <property type="molecule type" value="Genomic_DNA"/>
</dbReference>
<sequence>MSFFRNLRNVNRPFPNHASFVTANTSVVNNAPSGFNNVFQTPSSQSLQNNTVLGGYQTPAGFVSTPQMNSFMRNNDVPRLRQVFPNANTNQLDSLSTLRRMDNVPDARLHANNLRRQSVKTNFPSTNTRTAEGVTNVLNQQPRLSRYLETAKQAGYVGLVGVGVVLVARTATVIGDIVEALRRTGGSYYHIGLNGGEQVESCLLRYRTCVLDVNNLNDVNVCPSDPLIDNINALQSVCHGYNAEVERTVCRRSDPNADPLSLQYVDISPLATGHTISCIEPYDFGDLIGDLGLDGLLGEEGLLNKSSDKSSTSFQKLLPIIVVLGIVLLIIFIGYIVIKRMLMQPPPPPANYNR</sequence>
<evidence type="ECO:0000313" key="16">
    <source>
        <dbReference type="EMBL" id="AMN15936.1"/>
    </source>
</evidence>
<dbReference type="EMBL" id="KU738900">
    <property type="protein sequence ID" value="AMN15798.1"/>
    <property type="molecule type" value="Genomic_DNA"/>
</dbReference>
<evidence type="ECO:0000256" key="8">
    <source>
        <dbReference type="ARBA" id="ARBA00023136"/>
    </source>
</evidence>
<evidence type="ECO:0000256" key="10">
    <source>
        <dbReference type="SAM" id="Phobius"/>
    </source>
</evidence>
<evidence type="ECO:0000256" key="5">
    <source>
        <dbReference type="ARBA" id="ARBA00022879"/>
    </source>
</evidence>
<evidence type="ECO:0000313" key="15">
    <source>
        <dbReference type="EMBL" id="AMN15798.1"/>
    </source>
</evidence>
<dbReference type="GO" id="GO:0055036">
    <property type="term" value="C:virion membrane"/>
    <property type="evidence" value="ECO:0007669"/>
    <property type="project" value="UniProtKB-SubCell"/>
</dbReference>
<evidence type="ECO:0000313" key="19">
    <source>
        <dbReference type="EMBL" id="AMN16350.1"/>
    </source>
</evidence>
<comment type="similarity">
    <text evidence="2">Belongs to the baculoviridae E56 family.</text>
</comment>
<evidence type="ECO:0000256" key="4">
    <source>
        <dbReference type="ARBA" id="ARBA00022844"/>
    </source>
</evidence>
<evidence type="ECO:0000256" key="3">
    <source>
        <dbReference type="ARBA" id="ARBA00022692"/>
    </source>
</evidence>
<gene>
    <name evidence="11" type="ORF">HaSNPV-AC53_015</name>
</gene>